<dbReference type="PROSITE" id="PS50949">
    <property type="entry name" value="HTH_GNTR"/>
    <property type="match status" value="1"/>
</dbReference>
<evidence type="ECO:0000256" key="1">
    <source>
        <dbReference type="ARBA" id="ARBA00023015"/>
    </source>
</evidence>
<dbReference type="EMBL" id="JBHUEE010000002">
    <property type="protein sequence ID" value="MFD1716979.1"/>
    <property type="molecule type" value="Genomic_DNA"/>
</dbReference>
<dbReference type="SUPFAM" id="SSF48008">
    <property type="entry name" value="GntR ligand-binding domain-like"/>
    <property type="match status" value="1"/>
</dbReference>
<keyword evidence="3" id="KW-0804">Transcription</keyword>
<dbReference type="Pfam" id="PF00392">
    <property type="entry name" value="GntR"/>
    <property type="match status" value="1"/>
</dbReference>
<proteinExistence type="predicted"/>
<dbReference type="CDD" id="cd07377">
    <property type="entry name" value="WHTH_GntR"/>
    <property type="match status" value="1"/>
</dbReference>
<dbReference type="Pfam" id="PF07729">
    <property type="entry name" value="FCD"/>
    <property type="match status" value="1"/>
</dbReference>
<sequence length="246" mass="26208">MATPTSIELATELADLTVEVPAGTEVVSRSDAAYYRIRDLVATLELAPGAPIHEPELMARLGLGRTPVREALHRLAREGLVTIWPRRGMVVAGVDVRDLTAITQVRLQLEPLAARLAAQRLGGQASPRAGGAGADDEAAVAGLFTDLEGVPDAPRALIRVDQRVHRFVHRAAANPYLAGTLEEYLILSLRLWFLGLERVGHLAGAVREHRDLLAAVRAGDGDRAAAISADHVQGFQQAIGRVIAGG</sequence>
<dbReference type="InterPro" id="IPR011711">
    <property type="entry name" value="GntR_C"/>
</dbReference>
<evidence type="ECO:0000256" key="3">
    <source>
        <dbReference type="ARBA" id="ARBA00023163"/>
    </source>
</evidence>
<dbReference type="SMART" id="SM00345">
    <property type="entry name" value="HTH_GNTR"/>
    <property type="match status" value="1"/>
</dbReference>
<evidence type="ECO:0000313" key="6">
    <source>
        <dbReference type="Proteomes" id="UP001597277"/>
    </source>
</evidence>
<dbReference type="InterPro" id="IPR008920">
    <property type="entry name" value="TF_FadR/GntR_C"/>
</dbReference>
<dbReference type="Gene3D" id="1.20.120.530">
    <property type="entry name" value="GntR ligand-binding domain-like"/>
    <property type="match status" value="1"/>
</dbReference>
<dbReference type="SMART" id="SM00895">
    <property type="entry name" value="FCD"/>
    <property type="match status" value="1"/>
</dbReference>
<dbReference type="Gene3D" id="1.10.10.10">
    <property type="entry name" value="Winged helix-like DNA-binding domain superfamily/Winged helix DNA-binding domain"/>
    <property type="match status" value="1"/>
</dbReference>
<accession>A0ABW4L1T3</accession>
<keyword evidence="6" id="KW-1185">Reference proteome</keyword>
<evidence type="ECO:0000256" key="2">
    <source>
        <dbReference type="ARBA" id="ARBA00023125"/>
    </source>
</evidence>
<dbReference type="Proteomes" id="UP001597277">
    <property type="component" value="Unassembled WGS sequence"/>
</dbReference>
<dbReference type="InterPro" id="IPR036390">
    <property type="entry name" value="WH_DNA-bd_sf"/>
</dbReference>
<name>A0ABW4L1T3_9MICO</name>
<feature type="domain" description="HTH gntR-type" evidence="4">
    <location>
        <begin position="27"/>
        <end position="94"/>
    </location>
</feature>
<gene>
    <name evidence="5" type="ORF">ACFSE6_03985</name>
</gene>
<dbReference type="PANTHER" id="PTHR43537:SF45">
    <property type="entry name" value="GNTR FAMILY REGULATORY PROTEIN"/>
    <property type="match status" value="1"/>
</dbReference>
<keyword evidence="1" id="KW-0805">Transcription regulation</keyword>
<keyword evidence="2" id="KW-0238">DNA-binding</keyword>
<comment type="caution">
    <text evidence="5">The sequence shown here is derived from an EMBL/GenBank/DDBJ whole genome shotgun (WGS) entry which is preliminary data.</text>
</comment>
<evidence type="ECO:0000259" key="4">
    <source>
        <dbReference type="PROSITE" id="PS50949"/>
    </source>
</evidence>
<dbReference type="PANTHER" id="PTHR43537">
    <property type="entry name" value="TRANSCRIPTIONAL REGULATOR, GNTR FAMILY"/>
    <property type="match status" value="1"/>
</dbReference>
<reference evidence="6" key="1">
    <citation type="journal article" date="2019" name="Int. J. Syst. Evol. Microbiol.">
        <title>The Global Catalogue of Microorganisms (GCM) 10K type strain sequencing project: providing services to taxonomists for standard genome sequencing and annotation.</title>
        <authorList>
            <consortium name="The Broad Institute Genomics Platform"/>
            <consortium name="The Broad Institute Genome Sequencing Center for Infectious Disease"/>
            <person name="Wu L."/>
            <person name="Ma J."/>
        </authorList>
    </citation>
    <scope>NUCLEOTIDE SEQUENCE [LARGE SCALE GENOMIC DNA]</scope>
    <source>
        <strain evidence="6">JCM 17130</strain>
    </source>
</reference>
<dbReference type="RefSeq" id="WP_388002423.1">
    <property type="nucleotide sequence ID" value="NZ_JBHUEE010000002.1"/>
</dbReference>
<dbReference type="SUPFAM" id="SSF46785">
    <property type="entry name" value="Winged helix' DNA-binding domain"/>
    <property type="match status" value="1"/>
</dbReference>
<dbReference type="InterPro" id="IPR036388">
    <property type="entry name" value="WH-like_DNA-bd_sf"/>
</dbReference>
<dbReference type="InterPro" id="IPR000524">
    <property type="entry name" value="Tscrpt_reg_HTH_GntR"/>
</dbReference>
<evidence type="ECO:0000313" key="5">
    <source>
        <dbReference type="EMBL" id="MFD1716979.1"/>
    </source>
</evidence>
<organism evidence="5 6">
    <name type="scientific">Georgenia deserti</name>
    <dbReference type="NCBI Taxonomy" id="2093781"/>
    <lineage>
        <taxon>Bacteria</taxon>
        <taxon>Bacillati</taxon>
        <taxon>Actinomycetota</taxon>
        <taxon>Actinomycetes</taxon>
        <taxon>Micrococcales</taxon>
        <taxon>Bogoriellaceae</taxon>
        <taxon>Georgenia</taxon>
    </lineage>
</organism>
<protein>
    <submittedName>
        <fullName evidence="5">GntR family transcriptional regulator</fullName>
    </submittedName>
</protein>